<protein>
    <recommendedName>
        <fullName evidence="2">Ribosome-binding factor A</fullName>
    </recommendedName>
</protein>
<organism evidence="3 4">
    <name type="scientific">Romboutsia weinsteinii</name>
    <dbReference type="NCBI Taxonomy" id="2020949"/>
    <lineage>
        <taxon>Bacteria</taxon>
        <taxon>Bacillati</taxon>
        <taxon>Bacillota</taxon>
        <taxon>Clostridia</taxon>
        <taxon>Peptostreptococcales</taxon>
        <taxon>Peptostreptococcaceae</taxon>
        <taxon>Romboutsia</taxon>
    </lineage>
</organism>
<dbReference type="NCBIfam" id="TIGR00082">
    <property type="entry name" value="rbfA"/>
    <property type="match status" value="1"/>
</dbReference>
<dbReference type="GO" id="GO:0043024">
    <property type="term" value="F:ribosomal small subunit binding"/>
    <property type="evidence" value="ECO:0007669"/>
    <property type="project" value="TreeGrafter"/>
</dbReference>
<dbReference type="PROSITE" id="PS01319">
    <property type="entry name" value="RBFA"/>
    <property type="match status" value="1"/>
</dbReference>
<evidence type="ECO:0000313" key="3">
    <source>
        <dbReference type="EMBL" id="RDY26880.1"/>
    </source>
</evidence>
<dbReference type="InterPro" id="IPR023799">
    <property type="entry name" value="RbfA_dom_sf"/>
</dbReference>
<dbReference type="GO" id="GO:0030490">
    <property type="term" value="P:maturation of SSU-rRNA"/>
    <property type="evidence" value="ECO:0007669"/>
    <property type="project" value="UniProtKB-UniRule"/>
</dbReference>
<dbReference type="Gene3D" id="3.30.300.20">
    <property type="match status" value="1"/>
</dbReference>
<sequence>MASYNRTKRIAEEIRKVVSTMLISGIKDPRITSMVSVTDVEVTNDLSYAYVYVSILGGDEESTLLGLRSAVNYIRREVSRNVKLRHTPQIIFKVDDSIKKGMYMSDLIKKVNATNSQETQETQEIEDENYDD</sequence>
<evidence type="ECO:0000256" key="2">
    <source>
        <dbReference type="HAMAP-Rule" id="MF_00003"/>
    </source>
</evidence>
<dbReference type="Pfam" id="PF02033">
    <property type="entry name" value="RBFA"/>
    <property type="match status" value="1"/>
</dbReference>
<dbReference type="HAMAP" id="MF_00003">
    <property type="entry name" value="RbfA"/>
    <property type="match status" value="1"/>
</dbReference>
<comment type="function">
    <text evidence="2">One of several proteins that assist in the late maturation steps of the functional core of the 30S ribosomal subunit. Associates with free 30S ribosomal subunits (but not with 30S subunits that are part of 70S ribosomes or polysomes). Required for efficient processing of 16S rRNA. May interact with the 5'-terminal helix region of 16S rRNA.</text>
</comment>
<keyword evidence="4" id="KW-1185">Reference proteome</keyword>
<gene>
    <name evidence="2" type="primary">rbfA</name>
    <name evidence="3" type="ORF">CHL78_011830</name>
</gene>
<reference evidence="3 4" key="1">
    <citation type="journal article" date="2017" name="Genome Announc.">
        <title>Draft Genome Sequence of Romboutsia weinsteinii sp. nov. Strain CCRI-19649(T) Isolated from Surface Water.</title>
        <authorList>
            <person name="Maheux A.F."/>
            <person name="Boudreau D.K."/>
            <person name="Berube E."/>
            <person name="Boissinot M."/>
            <person name="Cantin P."/>
            <person name="Raymond F."/>
            <person name="Corbeil J."/>
            <person name="Omar R.F."/>
            <person name="Bergeron M.G."/>
        </authorList>
    </citation>
    <scope>NUCLEOTIDE SEQUENCE [LARGE SCALE GENOMIC DNA]</scope>
    <source>
        <strain evidence="3 4">CCRI-19649</strain>
    </source>
</reference>
<dbReference type="SUPFAM" id="SSF89919">
    <property type="entry name" value="Ribosome-binding factor A, RbfA"/>
    <property type="match status" value="1"/>
</dbReference>
<evidence type="ECO:0000313" key="4">
    <source>
        <dbReference type="Proteomes" id="UP000215694"/>
    </source>
</evidence>
<name>A0A371J274_9FIRM</name>
<keyword evidence="1 2" id="KW-0690">Ribosome biogenesis</keyword>
<dbReference type="InterPro" id="IPR015946">
    <property type="entry name" value="KH_dom-like_a/b"/>
</dbReference>
<dbReference type="EMBL" id="NOJY02000019">
    <property type="protein sequence ID" value="RDY26880.1"/>
    <property type="molecule type" value="Genomic_DNA"/>
</dbReference>
<comment type="subcellular location">
    <subcellularLocation>
        <location evidence="2">Cytoplasm</location>
    </subcellularLocation>
</comment>
<dbReference type="GO" id="GO:0005829">
    <property type="term" value="C:cytosol"/>
    <property type="evidence" value="ECO:0007669"/>
    <property type="project" value="TreeGrafter"/>
</dbReference>
<comment type="subunit">
    <text evidence="2">Monomer. Binds 30S ribosomal subunits, but not 50S ribosomal subunits or 70S ribosomes.</text>
</comment>
<dbReference type="InterPro" id="IPR000238">
    <property type="entry name" value="RbfA"/>
</dbReference>
<comment type="similarity">
    <text evidence="2">Belongs to the RbfA family.</text>
</comment>
<dbReference type="InterPro" id="IPR020053">
    <property type="entry name" value="Ribosome-bd_factorA_CS"/>
</dbReference>
<comment type="caution">
    <text evidence="3">The sequence shown here is derived from an EMBL/GenBank/DDBJ whole genome shotgun (WGS) entry which is preliminary data.</text>
</comment>
<dbReference type="Proteomes" id="UP000215694">
    <property type="component" value="Unassembled WGS sequence"/>
</dbReference>
<dbReference type="OrthoDB" id="307788at2"/>
<dbReference type="AlphaFoldDB" id="A0A371J274"/>
<dbReference type="PANTHER" id="PTHR33515">
    <property type="entry name" value="RIBOSOME-BINDING FACTOR A, CHLOROPLASTIC-RELATED"/>
    <property type="match status" value="1"/>
</dbReference>
<dbReference type="RefSeq" id="WP_094366708.1">
    <property type="nucleotide sequence ID" value="NZ_NOJY02000019.1"/>
</dbReference>
<evidence type="ECO:0000256" key="1">
    <source>
        <dbReference type="ARBA" id="ARBA00022517"/>
    </source>
</evidence>
<keyword evidence="2" id="KW-0963">Cytoplasm</keyword>
<accession>A0A371J274</accession>
<proteinExistence type="inferred from homology"/>
<dbReference type="PANTHER" id="PTHR33515:SF1">
    <property type="entry name" value="RIBOSOME-BINDING FACTOR A, CHLOROPLASTIC-RELATED"/>
    <property type="match status" value="1"/>
</dbReference>